<name>A0ABX3FLZ0_9VIBR</name>
<evidence type="ECO:0000313" key="2">
    <source>
        <dbReference type="Proteomes" id="UP000186206"/>
    </source>
</evidence>
<protein>
    <submittedName>
        <fullName evidence="1">Uncharacterized protein</fullName>
    </submittedName>
</protein>
<accession>A0ABX3FLZ0</accession>
<keyword evidence="2" id="KW-1185">Reference proteome</keyword>
<comment type="caution">
    <text evidence="1">The sequence shown here is derived from an EMBL/GenBank/DDBJ whole genome shotgun (WGS) entry which is preliminary data.</text>
</comment>
<organism evidence="1 2">
    <name type="scientific">Vibrio ponticus</name>
    <dbReference type="NCBI Taxonomy" id="265668"/>
    <lineage>
        <taxon>Bacteria</taxon>
        <taxon>Pseudomonadati</taxon>
        <taxon>Pseudomonadota</taxon>
        <taxon>Gammaproteobacteria</taxon>
        <taxon>Vibrionales</taxon>
        <taxon>Vibrionaceae</taxon>
        <taxon>Vibrio</taxon>
    </lineage>
</organism>
<proteinExistence type="predicted"/>
<reference evidence="1 2" key="1">
    <citation type="submission" date="2016-09" db="EMBL/GenBank/DDBJ databases">
        <title>Genomic Taxonomy of the Vibrionaceae.</title>
        <authorList>
            <person name="Gonzalez-Castillo A."/>
            <person name="Gomez-Gil B."/>
            <person name="Enciso-Ibarra K."/>
        </authorList>
    </citation>
    <scope>NUCLEOTIDE SEQUENCE [LARGE SCALE GENOMIC DNA]</scope>
    <source>
        <strain evidence="1 2">CAIM 1731</strain>
    </source>
</reference>
<gene>
    <name evidence="1" type="ORF">BIY21_07525</name>
</gene>
<evidence type="ECO:0000313" key="1">
    <source>
        <dbReference type="EMBL" id="OLQ95078.1"/>
    </source>
</evidence>
<sequence length="78" mass="8539">MVAHLAKYKVQDIEHALASIPAFKNYKLNSVTGSILLEYDPTVIQPLLIDVLFSGTEQEAEQACYDIAKSLNLNGVSS</sequence>
<dbReference type="Proteomes" id="UP000186206">
    <property type="component" value="Unassembled WGS sequence"/>
</dbReference>
<dbReference type="EMBL" id="MJMI01000055">
    <property type="protein sequence ID" value="OLQ95078.1"/>
    <property type="molecule type" value="Genomic_DNA"/>
</dbReference>